<keyword evidence="2" id="KW-1133">Transmembrane helix</keyword>
<evidence type="ECO:0000313" key="3">
    <source>
        <dbReference type="EMBL" id="RWU15886.1"/>
    </source>
</evidence>
<accession>A0AAX2A462</accession>
<sequence length="192" mass="21911">MDAVGLLTEWISHLITFILLAVVIELILPNGSFQKYVKMVVGLLFIFILFSPLLHLFHGNVDTWFASIQRQQNETIENDIERKKKEIQASQRAYILEQMAVQLKNTAAEELMRTYGLTVTDVSLTIGESDQIPPPIEAITVELAEEATSVVKPIRIQSSPSTTEQHDDIARFLAHMWEVDPEMITIHLERRE</sequence>
<dbReference type="NCBIfam" id="TIGR02896">
    <property type="entry name" value="spore_III_AF"/>
    <property type="match status" value="1"/>
</dbReference>
<feature type="transmembrane region" description="Helical" evidence="2">
    <location>
        <begin position="40"/>
        <end position="58"/>
    </location>
</feature>
<keyword evidence="1" id="KW-0175">Coiled coil</keyword>
<proteinExistence type="predicted"/>
<dbReference type="RefSeq" id="WP_004889593.1">
    <property type="nucleotide sequence ID" value="NZ_CP021838.1"/>
</dbReference>
<name>A0AAX2A462_9BACL</name>
<organism evidence="3 4">
    <name type="scientific">Anoxybacillus flavithermus</name>
    <dbReference type="NCBI Taxonomy" id="33934"/>
    <lineage>
        <taxon>Bacteria</taxon>
        <taxon>Bacillati</taxon>
        <taxon>Bacillota</taxon>
        <taxon>Bacilli</taxon>
        <taxon>Bacillales</taxon>
        <taxon>Anoxybacillaceae</taxon>
        <taxon>Anoxybacillus</taxon>
    </lineage>
</organism>
<gene>
    <name evidence="3" type="primary">spoIIIAF</name>
    <name evidence="3" type="ORF">EA138_01905</name>
</gene>
<dbReference type="EMBL" id="SBBW01000004">
    <property type="protein sequence ID" value="RWU15886.1"/>
    <property type="molecule type" value="Genomic_DNA"/>
</dbReference>
<feature type="coiled-coil region" evidence="1">
    <location>
        <begin position="66"/>
        <end position="93"/>
    </location>
</feature>
<dbReference type="AlphaFoldDB" id="A0AAX2A462"/>
<feature type="transmembrane region" description="Helical" evidence="2">
    <location>
        <begin position="6"/>
        <end position="28"/>
    </location>
</feature>
<protein>
    <submittedName>
        <fullName evidence="3">Stage III sporulation protein AF</fullName>
    </submittedName>
</protein>
<keyword evidence="2" id="KW-0472">Membrane</keyword>
<comment type="caution">
    <text evidence="3">The sequence shown here is derived from an EMBL/GenBank/DDBJ whole genome shotgun (WGS) entry which is preliminary data.</text>
</comment>
<dbReference type="Pfam" id="PF09581">
    <property type="entry name" value="Spore_III_AF"/>
    <property type="match status" value="1"/>
</dbReference>
<keyword evidence="2" id="KW-0812">Transmembrane</keyword>
<evidence type="ECO:0000313" key="4">
    <source>
        <dbReference type="Proteomes" id="UP000286434"/>
    </source>
</evidence>
<reference evidence="3 4" key="1">
    <citation type="submission" date="2019-01" db="EMBL/GenBank/DDBJ databases">
        <title>Anoxybacillus flavithermus in powdered infant formula.</title>
        <authorList>
            <person name="Rhee M.S."/>
            <person name="Choi I.-G."/>
            <person name="Cho T.J."/>
            <person name="Park B."/>
        </authorList>
    </citation>
    <scope>NUCLEOTIDE SEQUENCE [LARGE SCALE GENOMIC DNA]</scope>
    <source>
        <strain evidence="3 4">FHS-PPAM212</strain>
    </source>
</reference>
<evidence type="ECO:0000256" key="1">
    <source>
        <dbReference type="SAM" id="Coils"/>
    </source>
</evidence>
<dbReference type="Proteomes" id="UP000286434">
    <property type="component" value="Unassembled WGS sequence"/>
</dbReference>
<evidence type="ECO:0000256" key="2">
    <source>
        <dbReference type="SAM" id="Phobius"/>
    </source>
</evidence>
<dbReference type="InterPro" id="IPR014245">
    <property type="entry name" value="Spore_III_AF"/>
</dbReference>